<sequence>MSLPSIASILNSNDTSRTSPLAQALATLFEPSEILYTKVVPNLSLGPSTTYTSLIDSATILILSLPLADQAHFVAGHPRIGEVSNLSALSAAEQAKHATPPEVLERLKELNEAYEKRYPGLVYITFVNGRTRADIVPEWKRLLQETRWKLAERIGGRSCKGL</sequence>
<dbReference type="PANTHER" id="PTHR37987">
    <property type="entry name" value="CHROMOSOME 9, WHOLE GENOME SHOTGUN SEQUENCE"/>
    <property type="match status" value="1"/>
</dbReference>
<dbReference type="InterPro" id="IPR018020">
    <property type="entry name" value="OHCU_decarboxylase"/>
</dbReference>
<dbReference type="Gene3D" id="1.10.3330.10">
    <property type="entry name" value="Oxo-4-hydroxy-4-carboxy-5-ureidoimidazoline decarboxylase"/>
    <property type="match status" value="1"/>
</dbReference>
<organism evidence="3 4">
    <name type="scientific">Rhizoctonia solani</name>
    <dbReference type="NCBI Taxonomy" id="456999"/>
    <lineage>
        <taxon>Eukaryota</taxon>
        <taxon>Fungi</taxon>
        <taxon>Dikarya</taxon>
        <taxon>Basidiomycota</taxon>
        <taxon>Agaricomycotina</taxon>
        <taxon>Agaricomycetes</taxon>
        <taxon>Cantharellales</taxon>
        <taxon>Ceratobasidiaceae</taxon>
        <taxon>Rhizoctonia</taxon>
    </lineage>
</organism>
<dbReference type="Proteomes" id="UP000650533">
    <property type="component" value="Chromosome 2"/>
</dbReference>
<reference evidence="3" key="1">
    <citation type="submission" date="2020-05" db="EMBL/GenBank/DDBJ databases">
        <title>Evolutionary and genomic comparisons of hybrid uninucleate and nonhybrid Rhizoctonia fungi.</title>
        <authorList>
            <person name="Li C."/>
            <person name="Chen X."/>
        </authorList>
    </citation>
    <scope>NUCLEOTIDE SEQUENCE</scope>
    <source>
        <strain evidence="3">AG-1 IA</strain>
    </source>
</reference>
<keyword evidence="3" id="KW-0413">Isomerase</keyword>
<keyword evidence="1" id="KW-0659">Purine metabolism</keyword>
<gene>
    <name evidence="3" type="ORF">RhiXN_05146</name>
</gene>
<dbReference type="GeneID" id="67027425"/>
<feature type="domain" description="Oxo-4-hydroxy-4-carboxy-5-ureidoimidazoline decarboxylase" evidence="2">
    <location>
        <begin position="21"/>
        <end position="145"/>
    </location>
</feature>
<dbReference type="Pfam" id="PF09349">
    <property type="entry name" value="OHCU_decarbox"/>
    <property type="match status" value="1"/>
</dbReference>
<dbReference type="KEGG" id="rsx:RhiXN_05146"/>
<dbReference type="InterPro" id="IPR036778">
    <property type="entry name" value="OHCU_decarboxylase_sf"/>
</dbReference>
<accession>A0A8H8STJ0</accession>
<dbReference type="PANTHER" id="PTHR37987:SF1">
    <property type="entry name" value="OXO-4-HYDROXY-4-CARBOXY-5-UREIDOIMIDAZOLINE DECARBOXYLASE DOMAIN-CONTAINING PROTEIN"/>
    <property type="match status" value="1"/>
</dbReference>
<evidence type="ECO:0000256" key="1">
    <source>
        <dbReference type="ARBA" id="ARBA00022631"/>
    </source>
</evidence>
<dbReference type="GO" id="GO:0016853">
    <property type="term" value="F:isomerase activity"/>
    <property type="evidence" value="ECO:0007669"/>
    <property type="project" value="UniProtKB-KW"/>
</dbReference>
<dbReference type="GO" id="GO:0006144">
    <property type="term" value="P:purine nucleobase metabolic process"/>
    <property type="evidence" value="ECO:0007669"/>
    <property type="project" value="UniProtKB-KW"/>
</dbReference>
<name>A0A8H8STJ0_9AGAM</name>
<dbReference type="RefSeq" id="XP_043177381.1">
    <property type="nucleotide sequence ID" value="XM_043324962.1"/>
</dbReference>
<proteinExistence type="predicted"/>
<protein>
    <submittedName>
        <fullName evidence="3">Glucose-6-phosphate isomerase</fullName>
    </submittedName>
</protein>
<evidence type="ECO:0000259" key="2">
    <source>
        <dbReference type="Pfam" id="PF09349"/>
    </source>
</evidence>
<dbReference type="EMBL" id="CP059659">
    <property type="protein sequence ID" value="QRW17144.1"/>
    <property type="molecule type" value="Genomic_DNA"/>
</dbReference>
<dbReference type="SUPFAM" id="SSF158694">
    <property type="entry name" value="UraD-Like"/>
    <property type="match status" value="1"/>
</dbReference>
<evidence type="ECO:0000313" key="4">
    <source>
        <dbReference type="Proteomes" id="UP000650533"/>
    </source>
</evidence>
<evidence type="ECO:0000313" key="3">
    <source>
        <dbReference type="EMBL" id="QRW17144.1"/>
    </source>
</evidence>
<dbReference type="AlphaFoldDB" id="A0A8H8STJ0"/>